<feature type="compositionally biased region" description="Basic and acidic residues" evidence="1">
    <location>
        <begin position="84"/>
        <end position="94"/>
    </location>
</feature>
<feature type="compositionally biased region" description="Basic and acidic residues" evidence="1">
    <location>
        <begin position="43"/>
        <end position="52"/>
    </location>
</feature>
<dbReference type="EMBL" id="CP016076">
    <property type="protein sequence ID" value="APU14291.1"/>
    <property type="molecule type" value="Genomic_DNA"/>
</dbReference>
<dbReference type="AlphaFoldDB" id="A0AAC9LBH8"/>
<evidence type="ECO:0000313" key="3">
    <source>
        <dbReference type="Proteomes" id="UP000185511"/>
    </source>
</evidence>
<evidence type="ECO:0000313" key="2">
    <source>
        <dbReference type="EMBL" id="APU14291.1"/>
    </source>
</evidence>
<name>A0AAC9LBH8_9PSEU</name>
<dbReference type="Proteomes" id="UP000185511">
    <property type="component" value="Chromosome"/>
</dbReference>
<dbReference type="KEGG" id="acad:UA74_11155"/>
<keyword evidence="3" id="KW-1185">Reference proteome</keyword>
<sequence length="94" mass="10158">MSVIHEGNHPVDGRAAPQIHTLGVASLRRTVIGSPCTRLGVAPERRTPRDLHGPACDTVVGRRPVQASDSRREPTVEADQAESTADRPHHTTQL</sequence>
<reference evidence="3" key="1">
    <citation type="submission" date="2016-06" db="EMBL/GenBank/DDBJ databases">
        <title>Complete genome sequence of Actinoalloteichus fjordicus DSM 46855 (=ADI127-17), type strain of the new species Actinoalloteichus fjordicus.</title>
        <authorList>
            <person name="Ruckert C."/>
            <person name="Nouioui I."/>
            <person name="Willmese J."/>
            <person name="van Wezel G."/>
            <person name="Klenk H.-P."/>
            <person name="Kalinowski J."/>
            <person name="Zotchev S.B."/>
        </authorList>
    </citation>
    <scope>NUCLEOTIDE SEQUENCE [LARGE SCALE GENOMIC DNA]</scope>
    <source>
        <strain evidence="3">ADI127-7</strain>
    </source>
</reference>
<accession>A0AAC9LBH8</accession>
<gene>
    <name evidence="2" type="ORF">UA74_11155</name>
</gene>
<protein>
    <submittedName>
        <fullName evidence="2">Uncharacterized protein</fullName>
    </submittedName>
</protein>
<evidence type="ECO:0000256" key="1">
    <source>
        <dbReference type="SAM" id="MobiDB-lite"/>
    </source>
</evidence>
<organism evidence="2 3">
    <name type="scientific">Actinoalloteichus fjordicus</name>
    <dbReference type="NCBI Taxonomy" id="1612552"/>
    <lineage>
        <taxon>Bacteria</taxon>
        <taxon>Bacillati</taxon>
        <taxon>Actinomycetota</taxon>
        <taxon>Actinomycetes</taxon>
        <taxon>Pseudonocardiales</taxon>
        <taxon>Pseudonocardiaceae</taxon>
        <taxon>Actinoalloteichus</taxon>
    </lineage>
</organism>
<feature type="region of interest" description="Disordered" evidence="1">
    <location>
        <begin position="39"/>
        <end position="94"/>
    </location>
</feature>
<proteinExistence type="predicted"/>